<comment type="similarity">
    <text evidence="1 16">Belongs to the papillomaviridae E6 protein family.</text>
</comment>
<evidence type="ECO:0000256" key="9">
    <source>
        <dbReference type="ARBA" id="ARBA00023015"/>
    </source>
</evidence>
<dbReference type="GO" id="GO:0003677">
    <property type="term" value="F:DNA binding"/>
    <property type="evidence" value="ECO:0007669"/>
    <property type="project" value="UniProtKB-KW"/>
</dbReference>
<evidence type="ECO:0000313" key="17">
    <source>
        <dbReference type="EMBL" id="AWX36184.1"/>
    </source>
</evidence>
<keyword evidence="13" id="KW-1035">Host cytoplasm</keyword>
<dbReference type="GO" id="GO:0008270">
    <property type="term" value="F:zinc ion binding"/>
    <property type="evidence" value="ECO:0007669"/>
    <property type="project" value="UniProtKB-KW"/>
</dbReference>
<dbReference type="Gene3D" id="3.30.240.40">
    <property type="entry name" value="E6 early regulatory protein"/>
    <property type="match status" value="2"/>
</dbReference>
<protein>
    <recommendedName>
        <fullName evidence="16">Protein E6</fullName>
    </recommendedName>
</protein>
<comment type="function">
    <text evidence="16">Plays a major role in the induction and maintenance of cellular transformation.</text>
</comment>
<evidence type="ECO:0000256" key="8">
    <source>
        <dbReference type="ARBA" id="ARBA00022833"/>
    </source>
</evidence>
<gene>
    <name evidence="17" type="primary">E6</name>
</gene>
<keyword evidence="15" id="KW-1119">Modulation of host cell apoptosis by virus</keyword>
<comment type="subcellular location">
    <subcellularLocation>
        <location evidence="16">Host cytoplasm</location>
    </subcellularLocation>
    <subcellularLocation>
        <location evidence="16">Host nucleus</location>
    </subcellularLocation>
</comment>
<evidence type="ECO:0000256" key="4">
    <source>
        <dbReference type="ARBA" id="ARBA00022581"/>
    </source>
</evidence>
<keyword evidence="4" id="KW-0945">Host-virus interaction</keyword>
<sequence>MEENFESEDLWPWRRRRPKCILCMVCGVPLSPEETKKFHKKGLRSVKKQKKNIRRSYGACDRCCFLLAAQEANSCCAEDITLEGDGVSLFTGLSLDRVHMWCLYCLATLTDDDKLENVLNNKPFVKRRGRWRGTCHSCANI</sequence>
<keyword evidence="6 16" id="KW-0479">Metal-binding</keyword>
<keyword evidence="2 16" id="KW-0244">Early protein</keyword>
<dbReference type="GO" id="GO:0052170">
    <property type="term" value="P:symbiont-mediated suppression of host innate immune response"/>
    <property type="evidence" value="ECO:0007669"/>
    <property type="project" value="UniProtKB-KW"/>
</dbReference>
<keyword evidence="5" id="KW-1090">Inhibition of host innate immune response by virus</keyword>
<dbReference type="InterPro" id="IPR038575">
    <property type="entry name" value="E6_sf"/>
</dbReference>
<evidence type="ECO:0000256" key="5">
    <source>
        <dbReference type="ARBA" id="ARBA00022632"/>
    </source>
</evidence>
<evidence type="ECO:0000256" key="11">
    <source>
        <dbReference type="ARBA" id="ARBA00023159"/>
    </source>
</evidence>
<dbReference type="Pfam" id="PF00518">
    <property type="entry name" value="E6"/>
    <property type="match status" value="1"/>
</dbReference>
<keyword evidence="8 16" id="KW-0862">Zinc</keyword>
<dbReference type="GO" id="GO:0052150">
    <property type="term" value="P:symbiont-mediated perturbation of host apoptosis"/>
    <property type="evidence" value="ECO:0007669"/>
    <property type="project" value="UniProtKB-KW"/>
</dbReference>
<evidence type="ECO:0000256" key="12">
    <source>
        <dbReference type="ARBA" id="ARBA00023163"/>
    </source>
</evidence>
<dbReference type="InterPro" id="IPR001334">
    <property type="entry name" value="E6"/>
</dbReference>
<evidence type="ECO:0000256" key="3">
    <source>
        <dbReference type="ARBA" id="ARBA00022562"/>
    </source>
</evidence>
<evidence type="ECO:0000256" key="2">
    <source>
        <dbReference type="ARBA" id="ARBA00022518"/>
    </source>
</evidence>
<dbReference type="GO" id="GO:0042025">
    <property type="term" value="C:host cell nucleus"/>
    <property type="evidence" value="ECO:0007669"/>
    <property type="project" value="UniProtKB-SubCell"/>
</dbReference>
<evidence type="ECO:0000256" key="7">
    <source>
        <dbReference type="ARBA" id="ARBA00022771"/>
    </source>
</evidence>
<keyword evidence="9 16" id="KW-0805">Transcription regulation</keyword>
<accession>A0A2Z4LI66</accession>
<name>A0A2Z4LI66_9PAPI</name>
<dbReference type="GO" id="GO:0030430">
    <property type="term" value="C:host cell cytoplasm"/>
    <property type="evidence" value="ECO:0007669"/>
    <property type="project" value="UniProtKB-SubCell"/>
</dbReference>
<dbReference type="EMBL" id="MH512005">
    <property type="protein sequence ID" value="AWX36184.1"/>
    <property type="molecule type" value="Genomic_DNA"/>
</dbReference>
<evidence type="ECO:0000256" key="10">
    <source>
        <dbReference type="ARBA" id="ARBA00023125"/>
    </source>
</evidence>
<proteinExistence type="inferred from homology"/>
<evidence type="ECO:0000256" key="13">
    <source>
        <dbReference type="ARBA" id="ARBA00023200"/>
    </source>
</evidence>
<dbReference type="SUPFAM" id="SSF161229">
    <property type="entry name" value="E6 C-terminal domain-like"/>
    <property type="match status" value="1"/>
</dbReference>
<reference evidence="17" key="1">
    <citation type="submission" date="2018-06" db="EMBL/GenBank/DDBJ databases">
        <title>The genital tract virome in dairy cattle.</title>
        <authorList>
            <person name="Ling Y."/>
            <person name="Liu Z."/>
            <person name="Zhang W."/>
        </authorList>
    </citation>
    <scope>NUCLEOTIDE SEQUENCE</scope>
    <source>
        <strain evidence="17">Ujs-21015</strain>
    </source>
</reference>
<evidence type="ECO:0000256" key="14">
    <source>
        <dbReference type="ARBA" id="ARBA00023280"/>
    </source>
</evidence>
<evidence type="ECO:0000256" key="1">
    <source>
        <dbReference type="ARBA" id="ARBA00006346"/>
    </source>
</evidence>
<keyword evidence="11 16" id="KW-0010">Activator</keyword>
<keyword evidence="3 16" id="KW-1048">Host nucleus</keyword>
<keyword evidence="14" id="KW-0899">Viral immunoevasion</keyword>
<keyword evidence="10 16" id="KW-0238">DNA-binding</keyword>
<keyword evidence="7 16" id="KW-0863">Zinc-finger</keyword>
<evidence type="ECO:0000256" key="6">
    <source>
        <dbReference type="ARBA" id="ARBA00022723"/>
    </source>
</evidence>
<keyword evidence="12 16" id="KW-0804">Transcription</keyword>
<organism evidence="17">
    <name type="scientific">Bovine papillomavirus</name>
    <dbReference type="NCBI Taxonomy" id="10571"/>
    <lineage>
        <taxon>Viruses</taxon>
        <taxon>Monodnaviria</taxon>
        <taxon>Shotokuvirae</taxon>
        <taxon>Cossaviricota</taxon>
        <taxon>Papovaviricetes</taxon>
        <taxon>Zurhausenvirales</taxon>
        <taxon>Papillomaviridae</taxon>
    </lineage>
</organism>
<evidence type="ECO:0000256" key="16">
    <source>
        <dbReference type="RuleBase" id="RU363123"/>
    </source>
</evidence>
<evidence type="ECO:0000256" key="15">
    <source>
        <dbReference type="ARBA" id="ARBA00023323"/>
    </source>
</evidence>